<proteinExistence type="predicted"/>
<comment type="caution">
    <text evidence="1">The sequence shown here is derived from an EMBL/GenBank/DDBJ whole genome shotgun (WGS) entry which is preliminary data.</text>
</comment>
<protein>
    <submittedName>
        <fullName evidence="1">Uncharacterized protein</fullName>
    </submittedName>
</protein>
<evidence type="ECO:0000313" key="1">
    <source>
        <dbReference type="EMBL" id="ORY44734.1"/>
    </source>
</evidence>
<dbReference type="STRING" id="329046.A0A1Y2CD34"/>
<evidence type="ECO:0000313" key="2">
    <source>
        <dbReference type="Proteomes" id="UP000193642"/>
    </source>
</evidence>
<dbReference type="Proteomes" id="UP000193642">
    <property type="component" value="Unassembled WGS sequence"/>
</dbReference>
<name>A0A1Y2CD34_9FUNG</name>
<dbReference type="AlphaFoldDB" id="A0A1Y2CD34"/>
<reference evidence="1 2" key="1">
    <citation type="submission" date="2016-07" db="EMBL/GenBank/DDBJ databases">
        <title>Pervasive Adenine N6-methylation of Active Genes in Fungi.</title>
        <authorList>
            <consortium name="DOE Joint Genome Institute"/>
            <person name="Mondo S.J."/>
            <person name="Dannebaum R.O."/>
            <person name="Kuo R.C."/>
            <person name="Labutti K."/>
            <person name="Haridas S."/>
            <person name="Kuo A."/>
            <person name="Salamov A."/>
            <person name="Ahrendt S.R."/>
            <person name="Lipzen A."/>
            <person name="Sullivan W."/>
            <person name="Andreopoulos W.B."/>
            <person name="Clum A."/>
            <person name="Lindquist E."/>
            <person name="Daum C."/>
            <person name="Ramamoorthy G.K."/>
            <person name="Gryganskyi A."/>
            <person name="Culley D."/>
            <person name="Magnuson J.K."/>
            <person name="James T.Y."/>
            <person name="O'Malley M.A."/>
            <person name="Stajich J.E."/>
            <person name="Spatafora J.W."/>
            <person name="Visel A."/>
            <person name="Grigoriev I.V."/>
        </authorList>
    </citation>
    <scope>NUCLEOTIDE SEQUENCE [LARGE SCALE GENOMIC DNA]</scope>
    <source>
        <strain evidence="1 2">JEL800</strain>
    </source>
</reference>
<keyword evidence="2" id="KW-1185">Reference proteome</keyword>
<gene>
    <name evidence="1" type="ORF">BCR33DRAFT_207784</name>
</gene>
<accession>A0A1Y2CD34</accession>
<dbReference type="OrthoDB" id="1890790at2759"/>
<dbReference type="EMBL" id="MCGO01000021">
    <property type="protein sequence ID" value="ORY44734.1"/>
    <property type="molecule type" value="Genomic_DNA"/>
</dbReference>
<sequence>MSTETKFSQSTAVTRCRNVKETKLKAQEAIVKLYDEEATIFSAQLQDTRHQLGNQLSQQLSVDLRQAEEANDEKVSWERKQQLNYLINKLCAIKKMILFQQESGEREASFKSKIREKRSAFQVRLANLEQRQWVERHELLQSQQRLADTISQIRLIEIKSIKDKNQVRRMKRENEIQTQQTSMRQQKESEFLREIQLCKARQLGEVPRNTIIRCR</sequence>
<organism evidence="1 2">
    <name type="scientific">Rhizoclosmatium globosum</name>
    <dbReference type="NCBI Taxonomy" id="329046"/>
    <lineage>
        <taxon>Eukaryota</taxon>
        <taxon>Fungi</taxon>
        <taxon>Fungi incertae sedis</taxon>
        <taxon>Chytridiomycota</taxon>
        <taxon>Chytridiomycota incertae sedis</taxon>
        <taxon>Chytridiomycetes</taxon>
        <taxon>Chytridiales</taxon>
        <taxon>Chytriomycetaceae</taxon>
        <taxon>Rhizoclosmatium</taxon>
    </lineage>
</organism>